<organism evidence="5 6">
    <name type="scientific">Macrostomum lignano</name>
    <dbReference type="NCBI Taxonomy" id="282301"/>
    <lineage>
        <taxon>Eukaryota</taxon>
        <taxon>Metazoa</taxon>
        <taxon>Spiralia</taxon>
        <taxon>Lophotrochozoa</taxon>
        <taxon>Platyhelminthes</taxon>
        <taxon>Rhabditophora</taxon>
        <taxon>Macrostomorpha</taxon>
        <taxon>Macrostomida</taxon>
        <taxon>Macrostomidae</taxon>
        <taxon>Macrostomum</taxon>
    </lineage>
</organism>
<dbReference type="InterPro" id="IPR035914">
    <property type="entry name" value="Sperma_CUB_dom_sf"/>
</dbReference>
<evidence type="ECO:0000256" key="1">
    <source>
        <dbReference type="ARBA" id="ARBA00023157"/>
    </source>
</evidence>
<evidence type="ECO:0000256" key="3">
    <source>
        <dbReference type="SAM" id="MobiDB-lite"/>
    </source>
</evidence>
<evidence type="ECO:0000259" key="4">
    <source>
        <dbReference type="PROSITE" id="PS01180"/>
    </source>
</evidence>
<name>A0A1I8FJL6_9PLAT</name>
<feature type="compositionally biased region" description="Basic residues" evidence="3">
    <location>
        <begin position="1"/>
        <end position="14"/>
    </location>
</feature>
<feature type="region of interest" description="Disordered" evidence="3">
    <location>
        <begin position="1"/>
        <end position="60"/>
    </location>
</feature>
<proteinExistence type="predicted"/>
<evidence type="ECO:0000313" key="6">
    <source>
        <dbReference type="WBParaSite" id="maker-unitig_36687-snap-gene-0.2-mRNA-1"/>
    </source>
</evidence>
<dbReference type="Proteomes" id="UP000095280">
    <property type="component" value="Unplaced"/>
</dbReference>
<evidence type="ECO:0000313" key="5">
    <source>
        <dbReference type="Proteomes" id="UP000095280"/>
    </source>
</evidence>
<dbReference type="PROSITE" id="PS01180">
    <property type="entry name" value="CUB"/>
    <property type="match status" value="1"/>
</dbReference>
<feature type="domain" description="CUB" evidence="4">
    <location>
        <begin position="931"/>
        <end position="1064"/>
    </location>
</feature>
<feature type="compositionally biased region" description="Basic and acidic residues" evidence="3">
    <location>
        <begin position="365"/>
        <end position="374"/>
    </location>
</feature>
<keyword evidence="1" id="KW-1015">Disulfide bond</keyword>
<evidence type="ECO:0000256" key="2">
    <source>
        <dbReference type="PROSITE-ProRule" id="PRU00059"/>
    </source>
</evidence>
<protein>
    <submittedName>
        <fullName evidence="6">CUB domain-containing protein</fullName>
    </submittedName>
</protein>
<feature type="region of interest" description="Disordered" evidence="3">
    <location>
        <begin position="364"/>
        <end position="398"/>
    </location>
</feature>
<reference evidence="6" key="1">
    <citation type="submission" date="2016-11" db="UniProtKB">
        <authorList>
            <consortium name="WormBaseParasite"/>
        </authorList>
    </citation>
    <scope>IDENTIFICATION</scope>
</reference>
<dbReference type="WBParaSite" id="maker-unitig_36687-snap-gene-0.2-mRNA-1">
    <property type="protein sequence ID" value="maker-unitig_36687-snap-gene-0.2-mRNA-1"/>
    <property type="gene ID" value="maker-unitig_36687-snap-gene-0.2"/>
</dbReference>
<feature type="compositionally biased region" description="Polar residues" evidence="3">
    <location>
        <begin position="304"/>
        <end position="321"/>
    </location>
</feature>
<sequence length="1287" mass="135985">CRARRRYSLRRRSPAPRAGPPPPPSAEAANSVVVGGAADSAKPSPRARLPPRSPVGRVRLWPCSGQPAGAAGRPRSPSVLLLGTQLPGWRWAPPKPLFCGQSSVYESVPFGPACVCGLAPKITTPPPPPAATSRLALGLQVDEAAASTATPAPIVRGVLRGVAAALADNHGQGEAGRQAEAYRPRRGPVAAHVEPPRAPRGLNAVAAAVTFDLGRLDGTVARLLPPPLACGGLDALAIVTGVFLGEKFPGKSAYGKTYLCVNQIPRNPCVLLQHILTLIDPALFITRPELPVVSSLRSRTITWSAHSDPATSQLRSRNMPVSQPLDRHHRCVTSRRSATSPALLLEAHSGNPRNINRCSLQLHSDQSRQEHPLHPDPAPHASPAARPGRTPPPRHSHPLSIHAARAAATACERRGCLNAPILRLLAHHGQAGGAASRSGAYPRRLSSLRVPLRHDVLRCPRHLTSRIPAYHPVWRGPSLSVLRDRTTPRDSPRRECPAAVRAAAVCDACDDTRILCASPLTQAHPAGTRPHHPLVSTLTSGFGRTIRRSRSPARPAARPAQPALAVMQSPPAAIAAETVQQLAPRTRDSALNQAKRRSRPPSATPARTPITDLTLNVLQLAADDSCCQPKPNPGPHPFARCQHLRSRNGSAYAAPEDPLSGARHLDALLAAAAAAQDPVCGRPTLASDAAGGQLATDRHLAAPGNCKRRQAQPCPCSSSLSAGLPDDCVELADPAGWRPQMFACGPGAAASAASVGYISGGPIVSLRAKLQSPMIATGFGPPATGFRLVYRFYKPADCNRQIQVSNANGTVSGNRYLAGNRCPGGLTWRWIFSTRGSAVWTKATVWRSWLAAAGSWRGAAARRCPAGIQFWPSSAGSTDQLILNFAAAGSEFAGSSSRWSTSGFLVHYAQVSAALTVAAAAAAAAAGLRLCGGDLRAGARHRTLVNDNLAKLIYLSSEGDPGFRMAWTLAGTCECRLSRQHGLQLDRAVLTCLYADSQRQSAQSRRPVDCLIFNEATGGQRFCGPADLYANATFSISSSDGLSIRFVSGSAGGAGGFQLSVSTVRIRTPAACNATVQISSRWDSGYFDSHPGFGSEPYYRTNAECVWADLSLPRSRTAAGLAGGLLRSVHVYEGAMESPGRRLLGSVSSDAAEWPSRTVYNASGGVMAVRLSTDAAGTPGRGFRMRYSAAAGCDGLRKPDSPAADRLQSHPELGLTGYAGGSNCSWRLVAHQASQTRSWSSDFDRLSLRAGDCVSVRNGRRVDQAALRPRRTGQSEQRLLLLDVSAP</sequence>
<accession>A0A1I8FJL6</accession>
<feature type="region of interest" description="Disordered" evidence="3">
    <location>
        <begin position="583"/>
        <end position="611"/>
    </location>
</feature>
<dbReference type="InterPro" id="IPR000859">
    <property type="entry name" value="CUB_dom"/>
</dbReference>
<feature type="region of interest" description="Disordered" evidence="3">
    <location>
        <begin position="304"/>
        <end position="337"/>
    </location>
</feature>
<keyword evidence="5" id="KW-1185">Reference proteome</keyword>
<dbReference type="SUPFAM" id="SSF49854">
    <property type="entry name" value="Spermadhesin, CUB domain"/>
    <property type="match status" value="1"/>
</dbReference>
<feature type="compositionally biased region" description="Low complexity" evidence="3">
    <location>
        <begin position="600"/>
        <end position="609"/>
    </location>
</feature>
<comment type="caution">
    <text evidence="2">Lacks conserved residue(s) required for the propagation of feature annotation.</text>
</comment>